<dbReference type="Gene3D" id="1.10.357.10">
    <property type="entry name" value="Tetracycline Repressor, domain 2"/>
    <property type="match status" value="1"/>
</dbReference>
<evidence type="ECO:0000259" key="4">
    <source>
        <dbReference type="Pfam" id="PF13305"/>
    </source>
</evidence>
<dbReference type="STRING" id="403935.SAMN05216481_106146"/>
<feature type="domain" description="HTH-type transcriptional regulator MT1864/Rv1816-like C-terminal" evidence="4">
    <location>
        <begin position="23"/>
        <end position="96"/>
    </location>
</feature>
<gene>
    <name evidence="5" type="ORF">SAMN05216481_106146</name>
</gene>
<reference evidence="5 6" key="1">
    <citation type="submission" date="2016-10" db="EMBL/GenBank/DDBJ databases">
        <authorList>
            <person name="de Groot N.N."/>
        </authorList>
    </citation>
    <scope>NUCLEOTIDE SEQUENCE [LARGE SCALE GENOMIC DNA]</scope>
    <source>
        <strain evidence="5 6">CGMCC 4.3519</strain>
    </source>
</reference>
<proteinExistence type="predicted"/>
<evidence type="ECO:0000313" key="6">
    <source>
        <dbReference type="Proteomes" id="UP000199055"/>
    </source>
</evidence>
<dbReference type="InterPro" id="IPR036271">
    <property type="entry name" value="Tet_transcr_reg_TetR-rel_C_sf"/>
</dbReference>
<dbReference type="SUPFAM" id="SSF48498">
    <property type="entry name" value="Tetracyclin repressor-like, C-terminal domain"/>
    <property type="match status" value="1"/>
</dbReference>
<protein>
    <recommendedName>
        <fullName evidence="4">HTH-type transcriptional regulator MT1864/Rv1816-like C-terminal domain-containing protein</fullName>
    </recommendedName>
</protein>
<dbReference type="AlphaFoldDB" id="A0A1H9F9S0"/>
<evidence type="ECO:0000313" key="5">
    <source>
        <dbReference type="EMBL" id="SEQ34575.1"/>
    </source>
</evidence>
<dbReference type="Pfam" id="PF13305">
    <property type="entry name" value="TetR_C_33"/>
    <property type="match status" value="1"/>
</dbReference>
<name>A0A1H9F9S0_9ACTN</name>
<dbReference type="EMBL" id="FOET01000006">
    <property type="protein sequence ID" value="SEQ34575.1"/>
    <property type="molecule type" value="Genomic_DNA"/>
</dbReference>
<accession>A0A1H9F9S0</accession>
<evidence type="ECO:0000256" key="1">
    <source>
        <dbReference type="ARBA" id="ARBA00023015"/>
    </source>
</evidence>
<evidence type="ECO:0000256" key="3">
    <source>
        <dbReference type="SAM" id="MobiDB-lite"/>
    </source>
</evidence>
<keyword evidence="6" id="KW-1185">Reference proteome</keyword>
<sequence>MPVGLSLIVVVRDARAAGVLREPAGGASAPAVPGPAAEDADRLVELLGPDLPAPVAAGFIAAWAQLFGLIGFEVFGQFNQLVDAREEFFDHAVTRLAAAVGLTGSEEVSWPRAAGAPAPSPGPGRDQDASADSGSSEGSWRTIRACSSRSAGPGSAPRSSRSRRRASS</sequence>
<evidence type="ECO:0000256" key="2">
    <source>
        <dbReference type="ARBA" id="ARBA00023163"/>
    </source>
</evidence>
<dbReference type="Proteomes" id="UP000199055">
    <property type="component" value="Unassembled WGS sequence"/>
</dbReference>
<keyword evidence="1" id="KW-0805">Transcription regulation</keyword>
<keyword evidence="2" id="KW-0804">Transcription</keyword>
<dbReference type="InterPro" id="IPR025996">
    <property type="entry name" value="MT1864/Rv1816-like_C"/>
</dbReference>
<feature type="compositionally biased region" description="Low complexity" evidence="3">
    <location>
        <begin position="130"/>
        <end position="159"/>
    </location>
</feature>
<feature type="region of interest" description="Disordered" evidence="3">
    <location>
        <begin position="110"/>
        <end position="168"/>
    </location>
</feature>
<organism evidence="5 6">
    <name type="scientific">Streptomyces radiopugnans</name>
    <dbReference type="NCBI Taxonomy" id="403935"/>
    <lineage>
        <taxon>Bacteria</taxon>
        <taxon>Bacillati</taxon>
        <taxon>Actinomycetota</taxon>
        <taxon>Actinomycetes</taxon>
        <taxon>Kitasatosporales</taxon>
        <taxon>Streptomycetaceae</taxon>
        <taxon>Streptomyces</taxon>
    </lineage>
</organism>